<evidence type="ECO:0000256" key="1">
    <source>
        <dbReference type="SAM" id="MobiDB-lite"/>
    </source>
</evidence>
<proteinExistence type="predicted"/>
<dbReference type="InterPro" id="IPR056406">
    <property type="entry name" value="THD_CWZF3/5/7"/>
</dbReference>
<feature type="compositionally biased region" description="Low complexity" evidence="1">
    <location>
        <begin position="490"/>
        <end position="503"/>
    </location>
</feature>
<dbReference type="InterPro" id="IPR055300">
    <property type="entry name" value="CWZF3/5/7"/>
</dbReference>
<reference evidence="3" key="1">
    <citation type="submission" date="2023-10" db="EMBL/GenBank/DDBJ databases">
        <authorList>
            <person name="Domelevo Entfellner J.-B."/>
        </authorList>
    </citation>
    <scope>NUCLEOTIDE SEQUENCE</scope>
</reference>
<feature type="region of interest" description="Disordered" evidence="1">
    <location>
        <begin position="292"/>
        <end position="361"/>
    </location>
</feature>
<organism evidence="3 4">
    <name type="scientific">Sphenostylis stenocarpa</name>
    <dbReference type="NCBI Taxonomy" id="92480"/>
    <lineage>
        <taxon>Eukaryota</taxon>
        <taxon>Viridiplantae</taxon>
        <taxon>Streptophyta</taxon>
        <taxon>Embryophyta</taxon>
        <taxon>Tracheophyta</taxon>
        <taxon>Spermatophyta</taxon>
        <taxon>Magnoliopsida</taxon>
        <taxon>eudicotyledons</taxon>
        <taxon>Gunneridae</taxon>
        <taxon>Pentapetalae</taxon>
        <taxon>rosids</taxon>
        <taxon>fabids</taxon>
        <taxon>Fabales</taxon>
        <taxon>Fabaceae</taxon>
        <taxon>Papilionoideae</taxon>
        <taxon>50 kb inversion clade</taxon>
        <taxon>NPAAA clade</taxon>
        <taxon>indigoferoid/millettioid clade</taxon>
        <taxon>Phaseoleae</taxon>
        <taxon>Sphenostylis</taxon>
    </lineage>
</organism>
<evidence type="ECO:0000259" key="2">
    <source>
        <dbReference type="Pfam" id="PF24756"/>
    </source>
</evidence>
<protein>
    <recommendedName>
        <fullName evidence="2">CWZF3/5/7 THD domain-containing protein</fullName>
    </recommendedName>
</protein>
<dbReference type="Pfam" id="PF24756">
    <property type="entry name" value="THD_CWZF3-5-7"/>
    <property type="match status" value="1"/>
</dbReference>
<feature type="compositionally biased region" description="Polar residues" evidence="1">
    <location>
        <begin position="350"/>
        <end position="361"/>
    </location>
</feature>
<sequence length="752" mass="83192">MEDNQRGSGTPKKSKIEVVSYADKQLKHGMKFKEVGLNSRNDIPPKASGENTRKCDDYCWSDDSKFVVPAKKGDRAQFSSDDGSLDAINIKQSGSIKKRKMSEWMDDEKHNKAFYVEGDMHRVKEGNVNRKEKKYTVLNTEAKLATESDDKFIKESGVKRVFLSDSRDKTAIGTEMKSNTNKVHQPRKHKKNVASYQALDCFDPLGKDLGSGHFSLAATSSSSKVSGSHKARTNLENLIGSPVESVTSSPLRTSNMEKRILAAGGDTSEKDDARKGGLSIKKLDCRGEKLSVKMERSSHDGGGLHHEEKMNKSNHENALSWQKSGRLTSLRVKEKVRSSGSEVSRDKMKVSQSDNDFSQNGVSYELAVDPNNHTTGTEIRNDDKNNFLKSKQKIDNLSKQSSSRHWSDETGKQTELKQKDFGNPILKRETLCMGSRPAPKSQKGDLSNGHQVHGSGNGDVPRFVRDAVDVSCKTGVNCSSGSVVPEGQLSGSSSVTTNSSQTASSMLEKATKLKDSADHYKNSGFEFESNETYFKAALKFLHGASLVEKSHSESSKHGETNQMQIYATAAKLFESCAHKYERRQEMAAAALAYKCMEVVYMRLVYNKHSSINKDRDELKSILQMVSQGESPSSSASDIDNLNNLAAVDKATLTRGSNTHVANNQVIFARNRPNILRLLDFTQNISFAMEASRKCKSTFMAANLDMEEERNRDCIASIRKVVDFSFHDVDELVHLVLTATKAITRAGLGGVRD</sequence>
<dbReference type="Proteomes" id="UP001189624">
    <property type="component" value="Chromosome 3"/>
</dbReference>
<dbReference type="PANTHER" id="PTHR46524">
    <property type="entry name" value="CW-TYPE ZINC FINGER"/>
    <property type="match status" value="1"/>
</dbReference>
<dbReference type="PANTHER" id="PTHR46524:SF12">
    <property type="entry name" value="CW-TYPE DOMAIN-CONTAINING PROTEIN"/>
    <property type="match status" value="1"/>
</dbReference>
<dbReference type="Gramene" id="rna-AYBTSS11_LOCUS10059">
    <property type="protein sequence ID" value="CAJ1941046.1"/>
    <property type="gene ID" value="gene-AYBTSS11_LOCUS10059"/>
</dbReference>
<evidence type="ECO:0000313" key="4">
    <source>
        <dbReference type="Proteomes" id="UP001189624"/>
    </source>
</evidence>
<dbReference type="EMBL" id="OY731400">
    <property type="protein sequence ID" value="CAJ1941046.1"/>
    <property type="molecule type" value="Genomic_DNA"/>
</dbReference>
<dbReference type="AlphaFoldDB" id="A0AA86SVC2"/>
<feature type="compositionally biased region" description="Basic and acidic residues" evidence="1">
    <location>
        <begin position="331"/>
        <end position="349"/>
    </location>
</feature>
<gene>
    <name evidence="3" type="ORF">AYBTSS11_LOCUS10059</name>
</gene>
<feature type="region of interest" description="Disordered" evidence="1">
    <location>
        <begin position="35"/>
        <end position="54"/>
    </location>
</feature>
<feature type="region of interest" description="Disordered" evidence="1">
    <location>
        <begin position="394"/>
        <end position="461"/>
    </location>
</feature>
<feature type="region of interest" description="Disordered" evidence="1">
    <location>
        <begin position="483"/>
        <end position="503"/>
    </location>
</feature>
<feature type="compositionally biased region" description="Polar residues" evidence="1">
    <location>
        <begin position="316"/>
        <end position="327"/>
    </location>
</feature>
<feature type="domain" description="CWZF3/5/7 THD" evidence="2">
    <location>
        <begin position="499"/>
        <end position="742"/>
    </location>
</feature>
<feature type="compositionally biased region" description="Basic and acidic residues" evidence="1">
    <location>
        <begin position="292"/>
        <end position="315"/>
    </location>
</feature>
<accession>A0AA86SVC2</accession>
<keyword evidence="4" id="KW-1185">Reference proteome</keyword>
<name>A0AA86SVC2_9FABA</name>
<evidence type="ECO:0000313" key="3">
    <source>
        <dbReference type="EMBL" id="CAJ1941046.1"/>
    </source>
</evidence>
<feature type="compositionally biased region" description="Basic and acidic residues" evidence="1">
    <location>
        <begin position="405"/>
        <end position="430"/>
    </location>
</feature>